<comment type="caution">
    <text evidence="14">The sequence shown here is derived from an EMBL/GenBank/DDBJ whole genome shotgun (WGS) entry which is preliminary data.</text>
</comment>
<dbReference type="Gene3D" id="3.30.420.40">
    <property type="match status" value="2"/>
</dbReference>
<dbReference type="Pfam" id="PF02782">
    <property type="entry name" value="FGGY_C"/>
    <property type="match status" value="1"/>
</dbReference>
<accession>A0ABU0FCR4</accession>
<dbReference type="PROSITE" id="PS00445">
    <property type="entry name" value="FGGY_KINASES_2"/>
    <property type="match status" value="1"/>
</dbReference>
<keyword evidence="15" id="KW-1185">Reference proteome</keyword>
<dbReference type="PROSITE" id="PS00933">
    <property type="entry name" value="FGGY_KINASES_1"/>
    <property type="match status" value="1"/>
</dbReference>
<dbReference type="Proteomes" id="UP001237448">
    <property type="component" value="Unassembled WGS sequence"/>
</dbReference>
<evidence type="ECO:0000313" key="15">
    <source>
        <dbReference type="Proteomes" id="UP001237448"/>
    </source>
</evidence>
<dbReference type="PIRSF" id="PIRSF000538">
    <property type="entry name" value="GlpK"/>
    <property type="match status" value="1"/>
</dbReference>
<dbReference type="SUPFAM" id="SSF53067">
    <property type="entry name" value="Actin-like ATPase domain"/>
    <property type="match status" value="2"/>
</dbReference>
<organism evidence="14 15">
    <name type="scientific">Labrys monachus</name>
    <dbReference type="NCBI Taxonomy" id="217067"/>
    <lineage>
        <taxon>Bacteria</taxon>
        <taxon>Pseudomonadati</taxon>
        <taxon>Pseudomonadota</taxon>
        <taxon>Alphaproteobacteria</taxon>
        <taxon>Hyphomicrobiales</taxon>
        <taxon>Xanthobacteraceae</taxon>
        <taxon>Labrys</taxon>
    </lineage>
</organism>
<dbReference type="InterPro" id="IPR018181">
    <property type="entry name" value="Heat_shock_70_CS"/>
</dbReference>
<dbReference type="PANTHER" id="PTHR43095">
    <property type="entry name" value="SUGAR KINASE"/>
    <property type="match status" value="1"/>
</dbReference>
<evidence type="ECO:0000256" key="6">
    <source>
        <dbReference type="ARBA" id="ARBA00022777"/>
    </source>
</evidence>
<dbReference type="NCBIfam" id="TIGR01312">
    <property type="entry name" value="XylB"/>
    <property type="match status" value="1"/>
</dbReference>
<dbReference type="InterPro" id="IPR018485">
    <property type="entry name" value="FGGY_C"/>
</dbReference>
<dbReference type="EMBL" id="JAUSVK010000001">
    <property type="protein sequence ID" value="MDQ0392117.1"/>
    <property type="molecule type" value="Genomic_DNA"/>
</dbReference>
<dbReference type="InterPro" id="IPR018484">
    <property type="entry name" value="FGGY_N"/>
</dbReference>
<feature type="binding site" evidence="9">
    <location>
        <begin position="82"/>
        <end position="83"/>
    </location>
    <ligand>
        <name>substrate</name>
    </ligand>
</feature>
<evidence type="ECO:0000256" key="7">
    <source>
        <dbReference type="ARBA" id="ARBA00022840"/>
    </source>
</evidence>
<dbReference type="HAMAP" id="MF_02220">
    <property type="entry name" value="XylB"/>
    <property type="match status" value="1"/>
</dbReference>
<evidence type="ECO:0000256" key="4">
    <source>
        <dbReference type="ARBA" id="ARBA00022679"/>
    </source>
</evidence>
<keyword evidence="4 9" id="KW-0808">Transferase</keyword>
<dbReference type="InterPro" id="IPR000577">
    <property type="entry name" value="Carb_kinase_FGGY"/>
</dbReference>
<evidence type="ECO:0000256" key="10">
    <source>
        <dbReference type="RuleBase" id="RU003733"/>
    </source>
</evidence>
<dbReference type="Pfam" id="PF00370">
    <property type="entry name" value="FGGY_N"/>
    <property type="match status" value="1"/>
</dbReference>
<evidence type="ECO:0000256" key="5">
    <source>
        <dbReference type="ARBA" id="ARBA00022741"/>
    </source>
</evidence>
<keyword evidence="3 9" id="KW-0859">Xylose metabolism</keyword>
<dbReference type="InterPro" id="IPR050406">
    <property type="entry name" value="FGGY_Carb_Kinase"/>
</dbReference>
<keyword evidence="8 9" id="KW-0119">Carbohydrate metabolism</keyword>
<evidence type="ECO:0000256" key="8">
    <source>
        <dbReference type="ARBA" id="ARBA00023277"/>
    </source>
</evidence>
<sequence>MSSRPCFIGVDLGTSTCKTLALDAEGGVVARASIDYPLVTPRPGWAEQDPQLWWQATVETMRQVTARLEGWQVQAIGLTGQMHGLVPLDAEDGVIRPAMLWCDQRAAPQCETITERVGGLDALLALSNNRMLPGFTGGKFLWMAEQEPDAFARLRCFLNPKDYLRLRMTGVHATDVSDASGTGLFDVRRRRWSPELLAVVGLGQAQAPAVFESSEVTAGLSTEVARLWGLPAGLPVVAGGGDAVMQTTSQGVVRPGSIGVTIGTAGIVGGAAYACPDNRDGLLQVSCGNAPDRWHVMGVSLNAGGSFQWLKETLAPLAGGDLSFDRLAALAESTPAGAEGLLFLPYLMGERCPDIAADGRGAWIGLTRAHGIGHMSRAVMEGVLFNMRAILDLFARSGLDCERLRASGGATASPLWLQLLADVTGRPVATVSGASEGGAFGAALLAGIGAGRWASLDEAVGVVAQTRQIEPDPARADLYDAMHPVYKTLYPAMEATFGKIAALADRKVRP</sequence>
<dbReference type="EC" id="2.7.1.17" evidence="9 11"/>
<gene>
    <name evidence="9 11" type="primary">xylB</name>
    <name evidence="14" type="ORF">J3R73_001909</name>
</gene>
<dbReference type="InterPro" id="IPR043129">
    <property type="entry name" value="ATPase_NBD"/>
</dbReference>
<feature type="domain" description="Carbohydrate kinase FGGY C-terminal" evidence="13">
    <location>
        <begin position="281"/>
        <end position="449"/>
    </location>
</feature>
<evidence type="ECO:0000256" key="3">
    <source>
        <dbReference type="ARBA" id="ARBA00022629"/>
    </source>
</evidence>
<keyword evidence="6 9" id="KW-0418">Kinase</keyword>
<evidence type="ECO:0000259" key="13">
    <source>
        <dbReference type="Pfam" id="PF02782"/>
    </source>
</evidence>
<dbReference type="InterPro" id="IPR018483">
    <property type="entry name" value="Carb_kinase_FGGY_CS"/>
</dbReference>
<feature type="domain" description="Carbohydrate kinase FGGY N-terminal" evidence="12">
    <location>
        <begin position="7"/>
        <end position="245"/>
    </location>
</feature>
<dbReference type="GO" id="GO:0004856">
    <property type="term" value="F:D-xylulokinase activity"/>
    <property type="evidence" value="ECO:0007669"/>
    <property type="project" value="UniProtKB-EC"/>
</dbReference>
<dbReference type="PANTHER" id="PTHR43095:SF5">
    <property type="entry name" value="XYLULOSE KINASE"/>
    <property type="match status" value="1"/>
</dbReference>
<feature type="site" description="Important for activity" evidence="9">
    <location>
        <position position="11"/>
    </location>
</feature>
<dbReference type="PROSITE" id="PS00297">
    <property type="entry name" value="HSP70_1"/>
    <property type="match status" value="1"/>
</dbReference>
<dbReference type="InterPro" id="IPR006000">
    <property type="entry name" value="Xylulokinase"/>
</dbReference>
<dbReference type="RefSeq" id="WP_307425507.1">
    <property type="nucleotide sequence ID" value="NZ_JAUSVK010000001.1"/>
</dbReference>
<feature type="active site" description="Proton acceptor" evidence="9">
    <location>
        <position position="242"/>
    </location>
</feature>
<evidence type="ECO:0000256" key="2">
    <source>
        <dbReference type="ARBA" id="ARBA00009156"/>
    </source>
</evidence>
<name>A0ABU0FCR4_9HYPH</name>
<proteinExistence type="inferred from homology"/>
<evidence type="ECO:0000256" key="9">
    <source>
        <dbReference type="HAMAP-Rule" id="MF_02220"/>
    </source>
</evidence>
<comment type="catalytic activity">
    <reaction evidence="9 11">
        <text>D-xylulose + ATP = D-xylulose 5-phosphate + ADP + H(+)</text>
        <dbReference type="Rhea" id="RHEA:10964"/>
        <dbReference type="ChEBI" id="CHEBI:15378"/>
        <dbReference type="ChEBI" id="CHEBI:17140"/>
        <dbReference type="ChEBI" id="CHEBI:30616"/>
        <dbReference type="ChEBI" id="CHEBI:57737"/>
        <dbReference type="ChEBI" id="CHEBI:456216"/>
        <dbReference type="EC" id="2.7.1.17"/>
    </reaction>
</comment>
<comment type="similarity">
    <text evidence="1">Belongs to the heat shock protein 70 family.</text>
</comment>
<protein>
    <recommendedName>
        <fullName evidence="9 11">Xylulose kinase</fullName>
        <shortName evidence="9 11">Xylulokinase</shortName>
        <ecNumber evidence="9 11">2.7.1.17</ecNumber>
    </recommendedName>
</protein>
<evidence type="ECO:0000256" key="1">
    <source>
        <dbReference type="ARBA" id="ARBA00007381"/>
    </source>
</evidence>
<evidence type="ECO:0000313" key="14">
    <source>
        <dbReference type="EMBL" id="MDQ0392117.1"/>
    </source>
</evidence>
<comment type="similarity">
    <text evidence="2 9 10">Belongs to the FGGY kinase family.</text>
</comment>
<comment type="function">
    <text evidence="9">Catalyzes the phosphorylation of D-xylulose to D-xylulose 5-phosphate.</text>
</comment>
<keyword evidence="7 9" id="KW-0067">ATP-binding</keyword>
<evidence type="ECO:0000259" key="12">
    <source>
        <dbReference type="Pfam" id="PF00370"/>
    </source>
</evidence>
<evidence type="ECO:0000256" key="11">
    <source>
        <dbReference type="RuleBase" id="RU364073"/>
    </source>
</evidence>
<dbReference type="CDD" id="cd07808">
    <property type="entry name" value="ASKHA_NBD_FGGY_EcXK-like"/>
    <property type="match status" value="1"/>
</dbReference>
<reference evidence="14 15" key="1">
    <citation type="submission" date="2023-07" db="EMBL/GenBank/DDBJ databases">
        <title>Genomic Encyclopedia of Type Strains, Phase IV (KMG-IV): sequencing the most valuable type-strain genomes for metagenomic binning, comparative biology and taxonomic classification.</title>
        <authorList>
            <person name="Goeker M."/>
        </authorList>
    </citation>
    <scope>NUCLEOTIDE SEQUENCE [LARGE SCALE GENOMIC DNA]</scope>
    <source>
        <strain evidence="14 15">DSM 5896</strain>
    </source>
</reference>
<keyword evidence="5 9" id="KW-0547">Nucleotide-binding</keyword>